<dbReference type="AlphaFoldDB" id="A0A1T5B9S0"/>
<dbReference type="Proteomes" id="UP000191055">
    <property type="component" value="Unassembled WGS sequence"/>
</dbReference>
<protein>
    <recommendedName>
        <fullName evidence="3">DUF2752 domain-containing protein</fullName>
    </recommendedName>
</protein>
<dbReference type="InterPro" id="IPR021215">
    <property type="entry name" value="DUF2752"/>
</dbReference>
<reference evidence="1 2" key="1">
    <citation type="submission" date="2017-02" db="EMBL/GenBank/DDBJ databases">
        <authorList>
            <person name="Peterson S.W."/>
        </authorList>
    </citation>
    <scope>NUCLEOTIDE SEQUENCE [LARGE SCALE GENOMIC DNA]</scope>
    <source>
        <strain evidence="1 2">DSM 24412</strain>
    </source>
</reference>
<dbReference type="OrthoDB" id="1525013at2"/>
<dbReference type="Pfam" id="PF10825">
    <property type="entry name" value="DUF2752"/>
    <property type="match status" value="1"/>
</dbReference>
<dbReference type="STRING" id="889453.SAMN03080601_00460"/>
<accession>A0A1T5B9S0</accession>
<proteinExistence type="predicted"/>
<gene>
    <name evidence="1" type="ORF">SAMN03080601_00460</name>
</gene>
<keyword evidence="2" id="KW-1185">Reference proteome</keyword>
<dbReference type="EMBL" id="FUYV01000002">
    <property type="protein sequence ID" value="SKB44021.1"/>
    <property type="molecule type" value="Genomic_DNA"/>
</dbReference>
<dbReference type="RefSeq" id="WP_079556261.1">
    <property type="nucleotide sequence ID" value="NZ_CP021904.1"/>
</dbReference>
<sequence>MISIKAILSHKAKYFEAATWLLAILLLALNNPASSTHFSLCLLHNLDMGFCPGCGLGRSISWLFRGEIIKSIHSHPLGIPTIIILAHRIYTLLNNRY</sequence>
<organism evidence="1 2">
    <name type="scientific">Alkalitalea saponilacus</name>
    <dbReference type="NCBI Taxonomy" id="889453"/>
    <lineage>
        <taxon>Bacteria</taxon>
        <taxon>Pseudomonadati</taxon>
        <taxon>Bacteroidota</taxon>
        <taxon>Bacteroidia</taxon>
        <taxon>Marinilabiliales</taxon>
        <taxon>Marinilabiliaceae</taxon>
        <taxon>Alkalitalea</taxon>
    </lineage>
</organism>
<evidence type="ECO:0008006" key="3">
    <source>
        <dbReference type="Google" id="ProtNLM"/>
    </source>
</evidence>
<evidence type="ECO:0000313" key="2">
    <source>
        <dbReference type="Proteomes" id="UP000191055"/>
    </source>
</evidence>
<evidence type="ECO:0000313" key="1">
    <source>
        <dbReference type="EMBL" id="SKB44021.1"/>
    </source>
</evidence>
<dbReference type="KEGG" id="asx:CDL62_11610"/>
<name>A0A1T5B9S0_9BACT</name>